<sequence>MVAIKSFLLAAVALLASPTLAWDKQTVVDNLENLRQDASSILTQVRSVNFLNGNLIAVGQGPFPDIVDGVRRLGVIALSYSQVYEGAEGNITSDADAEDIATQFSATRLEINIVLGQLIGKANLFNVPLVGIPIIFSSISEALVFAKPRVARALPNSLILLLDAPSEDAEATIMEDGDSLARLFDDAIAAWQVGIPLNPPGSK</sequence>
<feature type="signal peptide" evidence="1">
    <location>
        <begin position="1"/>
        <end position="21"/>
    </location>
</feature>
<organism evidence="2 3">
    <name type="scientific">Podospora australis</name>
    <dbReference type="NCBI Taxonomy" id="1536484"/>
    <lineage>
        <taxon>Eukaryota</taxon>
        <taxon>Fungi</taxon>
        <taxon>Dikarya</taxon>
        <taxon>Ascomycota</taxon>
        <taxon>Pezizomycotina</taxon>
        <taxon>Sordariomycetes</taxon>
        <taxon>Sordariomycetidae</taxon>
        <taxon>Sordariales</taxon>
        <taxon>Podosporaceae</taxon>
        <taxon>Podospora</taxon>
    </lineage>
</organism>
<accession>A0AAN6WHY7</accession>
<evidence type="ECO:0000313" key="3">
    <source>
        <dbReference type="Proteomes" id="UP001302126"/>
    </source>
</evidence>
<evidence type="ECO:0000313" key="2">
    <source>
        <dbReference type="EMBL" id="KAK4182434.1"/>
    </source>
</evidence>
<protein>
    <submittedName>
        <fullName evidence="2">Uncharacterized protein</fullName>
    </submittedName>
</protein>
<proteinExistence type="predicted"/>
<keyword evidence="3" id="KW-1185">Reference proteome</keyword>
<dbReference type="EMBL" id="MU864661">
    <property type="protein sequence ID" value="KAK4182434.1"/>
    <property type="molecule type" value="Genomic_DNA"/>
</dbReference>
<feature type="chain" id="PRO_5043049253" evidence="1">
    <location>
        <begin position="22"/>
        <end position="203"/>
    </location>
</feature>
<dbReference type="Proteomes" id="UP001302126">
    <property type="component" value="Unassembled WGS sequence"/>
</dbReference>
<reference evidence="2" key="2">
    <citation type="submission" date="2023-05" db="EMBL/GenBank/DDBJ databases">
        <authorList>
            <consortium name="Lawrence Berkeley National Laboratory"/>
            <person name="Steindorff A."/>
            <person name="Hensen N."/>
            <person name="Bonometti L."/>
            <person name="Westerberg I."/>
            <person name="Brannstrom I.O."/>
            <person name="Guillou S."/>
            <person name="Cros-Aarteil S."/>
            <person name="Calhoun S."/>
            <person name="Haridas S."/>
            <person name="Kuo A."/>
            <person name="Mondo S."/>
            <person name="Pangilinan J."/>
            <person name="Riley R."/>
            <person name="Labutti K."/>
            <person name="Andreopoulos B."/>
            <person name="Lipzen A."/>
            <person name="Chen C."/>
            <person name="Yanf M."/>
            <person name="Daum C."/>
            <person name="Ng V."/>
            <person name="Clum A."/>
            <person name="Ohm R."/>
            <person name="Martin F."/>
            <person name="Silar P."/>
            <person name="Natvig D."/>
            <person name="Lalanne C."/>
            <person name="Gautier V."/>
            <person name="Ament-Velasquez S.L."/>
            <person name="Kruys A."/>
            <person name="Hutchinson M.I."/>
            <person name="Powell A.J."/>
            <person name="Barry K."/>
            <person name="Miller A.N."/>
            <person name="Grigoriev I.V."/>
            <person name="Debuchy R."/>
            <person name="Gladieux P."/>
            <person name="Thoren M.H."/>
            <person name="Johannesson H."/>
        </authorList>
    </citation>
    <scope>NUCLEOTIDE SEQUENCE</scope>
    <source>
        <strain evidence="2">PSN309</strain>
    </source>
</reference>
<gene>
    <name evidence="2" type="ORF">QBC35DRAFT_547752</name>
</gene>
<dbReference type="AlphaFoldDB" id="A0AAN6WHY7"/>
<evidence type="ECO:0000256" key="1">
    <source>
        <dbReference type="SAM" id="SignalP"/>
    </source>
</evidence>
<reference evidence="2" key="1">
    <citation type="journal article" date="2023" name="Mol. Phylogenet. Evol.">
        <title>Genome-scale phylogeny and comparative genomics of the fungal order Sordariales.</title>
        <authorList>
            <person name="Hensen N."/>
            <person name="Bonometti L."/>
            <person name="Westerberg I."/>
            <person name="Brannstrom I.O."/>
            <person name="Guillou S."/>
            <person name="Cros-Aarteil S."/>
            <person name="Calhoun S."/>
            <person name="Haridas S."/>
            <person name="Kuo A."/>
            <person name="Mondo S."/>
            <person name="Pangilinan J."/>
            <person name="Riley R."/>
            <person name="LaButti K."/>
            <person name="Andreopoulos B."/>
            <person name="Lipzen A."/>
            <person name="Chen C."/>
            <person name="Yan M."/>
            <person name="Daum C."/>
            <person name="Ng V."/>
            <person name="Clum A."/>
            <person name="Steindorff A."/>
            <person name="Ohm R.A."/>
            <person name="Martin F."/>
            <person name="Silar P."/>
            <person name="Natvig D.O."/>
            <person name="Lalanne C."/>
            <person name="Gautier V."/>
            <person name="Ament-Velasquez S.L."/>
            <person name="Kruys A."/>
            <person name="Hutchinson M.I."/>
            <person name="Powell A.J."/>
            <person name="Barry K."/>
            <person name="Miller A.N."/>
            <person name="Grigoriev I.V."/>
            <person name="Debuchy R."/>
            <person name="Gladieux P."/>
            <person name="Hiltunen Thoren M."/>
            <person name="Johannesson H."/>
        </authorList>
    </citation>
    <scope>NUCLEOTIDE SEQUENCE</scope>
    <source>
        <strain evidence="2">PSN309</strain>
    </source>
</reference>
<keyword evidence="1" id="KW-0732">Signal</keyword>
<name>A0AAN6WHY7_9PEZI</name>
<comment type="caution">
    <text evidence="2">The sequence shown here is derived from an EMBL/GenBank/DDBJ whole genome shotgun (WGS) entry which is preliminary data.</text>
</comment>